<dbReference type="Proteomes" id="UP001242368">
    <property type="component" value="Unassembled WGS sequence"/>
</dbReference>
<gene>
    <name evidence="1" type="ORF">QW060_12670</name>
</gene>
<name>A0ABT8CWD2_9FLAO</name>
<dbReference type="RefSeq" id="WP_290363866.1">
    <property type="nucleotide sequence ID" value="NZ_JAUFQU010000001.1"/>
</dbReference>
<organism evidence="1 2">
    <name type="scientific">Paenimyroides ceti</name>
    <dbReference type="NCBI Taxonomy" id="395087"/>
    <lineage>
        <taxon>Bacteria</taxon>
        <taxon>Pseudomonadati</taxon>
        <taxon>Bacteroidota</taxon>
        <taxon>Flavobacteriia</taxon>
        <taxon>Flavobacteriales</taxon>
        <taxon>Flavobacteriaceae</taxon>
        <taxon>Paenimyroides</taxon>
    </lineage>
</organism>
<keyword evidence="2" id="KW-1185">Reference proteome</keyword>
<reference evidence="2" key="1">
    <citation type="journal article" date="2019" name="Int. J. Syst. Evol. Microbiol.">
        <title>The Global Catalogue of Microorganisms (GCM) 10K type strain sequencing project: providing services to taxonomists for standard genome sequencing and annotation.</title>
        <authorList>
            <consortium name="The Broad Institute Genomics Platform"/>
            <consortium name="The Broad Institute Genome Sequencing Center for Infectious Disease"/>
            <person name="Wu L."/>
            <person name="Ma J."/>
        </authorList>
    </citation>
    <scope>NUCLEOTIDE SEQUENCE [LARGE SCALE GENOMIC DNA]</scope>
    <source>
        <strain evidence="2">CECT 7184</strain>
    </source>
</reference>
<evidence type="ECO:0000313" key="2">
    <source>
        <dbReference type="Proteomes" id="UP001242368"/>
    </source>
</evidence>
<evidence type="ECO:0000313" key="1">
    <source>
        <dbReference type="EMBL" id="MDN3707963.1"/>
    </source>
</evidence>
<accession>A0ABT8CWD2</accession>
<protein>
    <submittedName>
        <fullName evidence="1">Uncharacterized protein</fullName>
    </submittedName>
</protein>
<sequence>MRFLLLTKHTDINTNFSSKIGGEIIRLCGIRLPQGFISITNQHKLLIGFIPD</sequence>
<comment type="caution">
    <text evidence="1">The sequence shown here is derived from an EMBL/GenBank/DDBJ whole genome shotgun (WGS) entry which is preliminary data.</text>
</comment>
<dbReference type="EMBL" id="JAUFQU010000001">
    <property type="protein sequence ID" value="MDN3707963.1"/>
    <property type="molecule type" value="Genomic_DNA"/>
</dbReference>
<proteinExistence type="predicted"/>